<evidence type="ECO:0000256" key="1">
    <source>
        <dbReference type="PROSITE-ProRule" id="PRU00473"/>
    </source>
</evidence>
<reference evidence="3 4" key="1">
    <citation type="journal article" date="2010" name="DNA Res.">
        <title>Bacterial lifestyle in a deep-sea hydrothermal vent chimney revealed by the genome sequence of the thermophilic bacterium Deferribacter desulfuricans SSM1.</title>
        <authorList>
            <person name="Takaki Y."/>
            <person name="Shimamura S."/>
            <person name="Nakagawa S."/>
            <person name="Fukuhara Y."/>
            <person name="Horikawa H."/>
            <person name="Ankai A."/>
            <person name="Harada T."/>
            <person name="Hosoyama A."/>
            <person name="Oguchi A."/>
            <person name="Fukui S."/>
            <person name="Fujita N."/>
            <person name="Takami H."/>
            <person name="Takai K."/>
        </authorList>
    </citation>
    <scope>NUCLEOTIDE SEQUENCE [LARGE SCALE GENOMIC DNA]</scope>
    <source>
        <strain evidence="4">DSM 14783 / JCM 11476 / NBRC 101012 / SSM1</strain>
    </source>
</reference>
<name>D3PBE7_DEFDS</name>
<evidence type="ECO:0000259" key="2">
    <source>
        <dbReference type="PROSITE" id="PS51123"/>
    </source>
</evidence>
<dbReference type="EMBL" id="AP011529">
    <property type="protein sequence ID" value="BAI79920.1"/>
    <property type="molecule type" value="Genomic_DNA"/>
</dbReference>
<dbReference type="eggNOG" id="COG1360">
    <property type="taxonomic scope" value="Bacteria"/>
</dbReference>
<dbReference type="Pfam" id="PF00691">
    <property type="entry name" value="OmpA"/>
    <property type="match status" value="1"/>
</dbReference>
<keyword evidence="4" id="KW-1185">Reference proteome</keyword>
<evidence type="ECO:0000313" key="3">
    <source>
        <dbReference type="EMBL" id="BAI79920.1"/>
    </source>
</evidence>
<gene>
    <name evidence="3" type="ordered locus">DEFDS_0426</name>
</gene>
<sequence length="200" mass="23003">MRTKIIRSFYLSLLIIIFITGISGGANKRLFKALVQKPGSISTVIYVYDLSVDSAKENIALNGWKVLQIEEVSNGKDYKSIKNISGFGNLKLIKTFYFKKGEYRFNLDNETISFFRNLNRDKVYYIYGHTDSLPVKPNNKYRNNYELSILRAEFIKELIRKYSGIDSNAKIVGFGAFFPLVSNGLQGAEKNRRVELYESF</sequence>
<dbReference type="KEGG" id="ddf:DEFDS_0426"/>
<dbReference type="RefSeq" id="WP_013007168.1">
    <property type="nucleotide sequence ID" value="NC_013939.1"/>
</dbReference>
<dbReference type="InterPro" id="IPR006665">
    <property type="entry name" value="OmpA-like"/>
</dbReference>
<accession>D3PBE7</accession>
<dbReference type="SUPFAM" id="SSF103088">
    <property type="entry name" value="OmpA-like"/>
    <property type="match status" value="1"/>
</dbReference>
<dbReference type="AlphaFoldDB" id="D3PBE7"/>
<dbReference type="Proteomes" id="UP000001520">
    <property type="component" value="Chromosome"/>
</dbReference>
<dbReference type="GO" id="GO:0016020">
    <property type="term" value="C:membrane"/>
    <property type="evidence" value="ECO:0007669"/>
    <property type="project" value="UniProtKB-UniRule"/>
</dbReference>
<dbReference type="Gene3D" id="3.30.1330.60">
    <property type="entry name" value="OmpA-like domain"/>
    <property type="match status" value="1"/>
</dbReference>
<keyword evidence="1" id="KW-0472">Membrane</keyword>
<dbReference type="HOGENOM" id="CLU_1364320_0_0_0"/>
<organism evidence="3 4">
    <name type="scientific">Deferribacter desulfuricans (strain DSM 14783 / JCM 11476 / NBRC 101012 / SSM1)</name>
    <dbReference type="NCBI Taxonomy" id="639282"/>
    <lineage>
        <taxon>Bacteria</taxon>
        <taxon>Pseudomonadati</taxon>
        <taxon>Deferribacterota</taxon>
        <taxon>Deferribacteres</taxon>
        <taxon>Deferribacterales</taxon>
        <taxon>Deferribacteraceae</taxon>
        <taxon>Deferribacter</taxon>
    </lineage>
</organism>
<evidence type="ECO:0000313" key="4">
    <source>
        <dbReference type="Proteomes" id="UP000001520"/>
    </source>
</evidence>
<proteinExistence type="predicted"/>
<protein>
    <recommendedName>
        <fullName evidence="2">OmpA-like domain-containing protein</fullName>
    </recommendedName>
</protein>
<dbReference type="STRING" id="639282.DEFDS_0426"/>
<dbReference type="OrthoDB" id="9793208at2"/>
<feature type="domain" description="OmpA-like" evidence="2">
    <location>
        <begin position="85"/>
        <end position="200"/>
    </location>
</feature>
<dbReference type="InterPro" id="IPR036737">
    <property type="entry name" value="OmpA-like_sf"/>
</dbReference>
<dbReference type="PROSITE" id="PS51123">
    <property type="entry name" value="OMPA_2"/>
    <property type="match status" value="1"/>
</dbReference>